<reference evidence="1" key="1">
    <citation type="submission" date="2021-06" db="EMBL/GenBank/DDBJ databases">
        <authorList>
            <person name="Kallberg Y."/>
            <person name="Tangrot J."/>
            <person name="Rosling A."/>
        </authorList>
    </citation>
    <scope>NUCLEOTIDE SEQUENCE</scope>
    <source>
        <strain evidence="1">MA461A</strain>
    </source>
</reference>
<evidence type="ECO:0000313" key="1">
    <source>
        <dbReference type="EMBL" id="CAG8756719.1"/>
    </source>
</evidence>
<accession>A0ACA9QM79</accession>
<gene>
    <name evidence="1" type="ORF">RPERSI_LOCUS14756</name>
</gene>
<dbReference type="EMBL" id="CAJVQC010034574">
    <property type="protein sequence ID" value="CAG8756719.1"/>
    <property type="molecule type" value="Genomic_DNA"/>
</dbReference>
<organism evidence="1 2">
    <name type="scientific">Racocetra persica</name>
    <dbReference type="NCBI Taxonomy" id="160502"/>
    <lineage>
        <taxon>Eukaryota</taxon>
        <taxon>Fungi</taxon>
        <taxon>Fungi incertae sedis</taxon>
        <taxon>Mucoromycota</taxon>
        <taxon>Glomeromycotina</taxon>
        <taxon>Glomeromycetes</taxon>
        <taxon>Diversisporales</taxon>
        <taxon>Gigasporaceae</taxon>
        <taxon>Racocetra</taxon>
    </lineage>
</organism>
<protein>
    <submittedName>
        <fullName evidence="1">36159_t:CDS:1</fullName>
    </submittedName>
</protein>
<feature type="non-terminal residue" evidence="1">
    <location>
        <position position="1"/>
    </location>
</feature>
<name>A0ACA9QM79_9GLOM</name>
<feature type="non-terminal residue" evidence="1">
    <location>
        <position position="78"/>
    </location>
</feature>
<proteinExistence type="predicted"/>
<sequence length="78" mass="8852">TGGPWLFGSEFTVRIDLPKTDSITYTLNCPNTAPMRTWSVMFLVFTGNNESFYQDFCLNSGDRKRSVELSKAKIVHDV</sequence>
<dbReference type="Proteomes" id="UP000789920">
    <property type="component" value="Unassembled WGS sequence"/>
</dbReference>
<comment type="caution">
    <text evidence="1">The sequence shown here is derived from an EMBL/GenBank/DDBJ whole genome shotgun (WGS) entry which is preliminary data.</text>
</comment>
<evidence type="ECO:0000313" key="2">
    <source>
        <dbReference type="Proteomes" id="UP000789920"/>
    </source>
</evidence>
<keyword evidence="2" id="KW-1185">Reference proteome</keyword>